<proteinExistence type="predicted"/>
<dbReference type="AlphaFoldDB" id="A0A158T0P8"/>
<comment type="caution">
    <text evidence="1">The sequence shown here is derived from an EMBL/GenBank/DDBJ whole genome shotgun (WGS) entry which is preliminary data.</text>
</comment>
<protein>
    <submittedName>
        <fullName evidence="1">Uncharacterized protein</fullName>
    </submittedName>
</protein>
<organism evidence="1 2">
    <name type="scientific">Haemophilus influenzae</name>
    <dbReference type="NCBI Taxonomy" id="727"/>
    <lineage>
        <taxon>Bacteria</taxon>
        <taxon>Pseudomonadati</taxon>
        <taxon>Pseudomonadota</taxon>
        <taxon>Gammaproteobacteria</taxon>
        <taxon>Pasteurellales</taxon>
        <taxon>Pasteurellaceae</taxon>
        <taxon>Haemophilus</taxon>
    </lineage>
</organism>
<dbReference type="Proteomes" id="UP000050700">
    <property type="component" value="Unassembled WGS sequence"/>
</dbReference>
<sequence length="31" mass="3315">MGGSRASSPYLKTISGINFTFTTKGVFTTPF</sequence>
<reference evidence="1 2" key="1">
    <citation type="submission" date="2014-05" db="EMBL/GenBank/DDBJ databases">
        <title>Methylome analysis of the phasevarions of Haemophilus influenzae.</title>
        <authorList>
            <person name="Atack J.M."/>
            <person name="Fox K.L."/>
            <person name="Power P.M."/>
            <person name="Clark T."/>
            <person name="Jurcisek J."/>
            <person name="Korlach J."/>
            <person name="Bakaletz L.O."/>
            <person name="Jennings M.P."/>
        </authorList>
    </citation>
    <scope>NUCLEOTIDE SEQUENCE [LARGE SCALE GENOMIC DNA]</scope>
    <source>
        <strain evidence="1 2">1209</strain>
    </source>
</reference>
<evidence type="ECO:0000313" key="2">
    <source>
        <dbReference type="Proteomes" id="UP000050700"/>
    </source>
</evidence>
<accession>A0A158T0P8</accession>
<name>A0A158T0P8_HAEIF</name>
<evidence type="ECO:0000313" key="1">
    <source>
        <dbReference type="EMBL" id="KIS36692.1"/>
    </source>
</evidence>
<gene>
    <name evidence="1" type="ORF">NTHI1209_00107</name>
</gene>
<dbReference type="EMBL" id="JMQP01000001">
    <property type="protein sequence ID" value="KIS36692.1"/>
    <property type="molecule type" value="Genomic_DNA"/>
</dbReference>